<dbReference type="KEGG" id="bbo:BBOV_II006770"/>
<dbReference type="Proteomes" id="UP000002173">
    <property type="component" value="Unassembled WGS sequence"/>
</dbReference>
<dbReference type="VEuPathDB" id="PiroplasmaDB:BBOV_II006770"/>
<accession>A7AUL6</accession>
<dbReference type="RefSeq" id="XP_001610195.1">
    <property type="nucleotide sequence ID" value="XM_001610145.1"/>
</dbReference>
<reference evidence="4" key="4">
    <citation type="journal article" date="2020" name="Data Brief">
        <title>Transcriptome dataset of Babesia bovis life stages within vertebrate and invertebrate hosts.</title>
        <authorList>
            <person name="Ueti M.W."/>
            <person name="Johnson W.C."/>
            <person name="Kappmeyer L.S."/>
            <person name="Herndon D.R."/>
            <person name="Mousel M.R."/>
            <person name="Reif K.E."/>
            <person name="Taus N.S."/>
            <person name="Ifeonu O.O."/>
            <person name="Silva J.C."/>
            <person name="Suarez C.E."/>
            <person name="Brayton K.A."/>
        </authorList>
    </citation>
    <scope>NUCLEOTIDE SEQUENCE [LARGE SCALE GENOMIC DNA]</scope>
</reference>
<evidence type="ECO:0000313" key="4">
    <source>
        <dbReference type="Proteomes" id="UP000002173"/>
    </source>
</evidence>
<reference evidence="3" key="2">
    <citation type="submission" date="2007-08" db="EMBL/GenBank/DDBJ databases">
        <authorList>
            <person name="Nene V."/>
        </authorList>
    </citation>
    <scope>NUCLEOTIDE SEQUENCE</scope>
    <source>
        <strain evidence="3">T2Bo</strain>
    </source>
</reference>
<reference evidence="4" key="5">
    <citation type="journal article" date="2021" name="Int. J. Parasitol.">
        <title>Comparative analysis of gene expression between Babesia bovis blood stages and kinetes allowed by improved genome annotation.</title>
        <authorList>
            <person name="Ueti M.W."/>
            <person name="Johnson W.C."/>
            <person name="Kappmeyer L.S."/>
            <person name="Herndon D.R."/>
            <person name="Mousel M.R."/>
            <person name="Reif K.E."/>
            <person name="Taus N.S."/>
            <person name="Ifeonu O.O."/>
            <person name="Silva J.C."/>
            <person name="Suarez C.E."/>
            <person name="Brayton K.A."/>
        </authorList>
    </citation>
    <scope>NUCLEOTIDE SEQUENCE [LARGE SCALE GENOMIC DNA]</scope>
</reference>
<reference evidence="3 4" key="1">
    <citation type="journal article" date="2007" name="PLoS Pathog.">
        <title>Genome sequence of Babesia bovis and comparative analysis of apicomplexan hemoprotozoa.</title>
        <authorList>
            <person name="Brayton K.A."/>
            <person name="Lau A.O.T."/>
            <person name="Herndon D.R."/>
            <person name="Hannick L."/>
            <person name="Kappmeyer L.S."/>
            <person name="Berens S.J."/>
            <person name="Bidwell S.L."/>
            <person name="Brown W.C."/>
            <person name="Crabtree J."/>
            <person name="Fadrosh D."/>
            <person name="Feldblum T."/>
            <person name="Forberger H.A."/>
            <person name="Haas B.J."/>
            <person name="Howell J.M."/>
            <person name="Khouri H."/>
            <person name="Koo H."/>
            <person name="Mann D.J."/>
            <person name="Norimine J."/>
            <person name="Paulsen I.T."/>
            <person name="Radune D."/>
            <person name="Ren Q."/>
            <person name="Smith R.K. Jr."/>
            <person name="Suarez C.E."/>
            <person name="White O."/>
            <person name="Wortman J.R."/>
            <person name="Knowles D.P. Jr."/>
            <person name="McElwain T.F."/>
            <person name="Nene V.M."/>
        </authorList>
    </citation>
    <scope>NUCLEOTIDE SEQUENCE [LARGE SCALE GENOMIC DNA]</scope>
    <source>
        <strain evidence="3">T2Bo</strain>
    </source>
</reference>
<dbReference type="eggNOG" id="ENOG502SWHC">
    <property type="taxonomic scope" value="Eukaryota"/>
</dbReference>
<name>A7AUL6_BABBO</name>
<dbReference type="Gene3D" id="3.30.110.20">
    <property type="entry name" value="Alba-like domain"/>
    <property type="match status" value="1"/>
</dbReference>
<keyword evidence="4" id="KW-1185">Reference proteome</keyword>
<evidence type="ECO:0000313" key="3">
    <source>
        <dbReference type="EMBL" id="EDO06627.1"/>
    </source>
</evidence>
<dbReference type="InterPro" id="IPR036882">
    <property type="entry name" value="Alba-like_dom_sf"/>
</dbReference>
<keyword evidence="1" id="KW-0694">RNA-binding</keyword>
<gene>
    <name evidence="2 3" type="ORF">BBOV_II006770</name>
</gene>
<evidence type="ECO:0000313" key="2">
    <source>
        <dbReference type="EMBL" id="BAN64903.1"/>
    </source>
</evidence>
<reference evidence="2" key="3">
    <citation type="journal article" date="2014" name="BMC Genomics">
        <title>The Babesia bovis gene and promoter model: an update from full-length EST analysis.</title>
        <authorList>
            <person name="Yamagishi J."/>
            <person name="Wakaguri H."/>
            <person name="Yokoyama N."/>
            <person name="Yamashita R."/>
            <person name="Suzuki Y."/>
            <person name="Xuan X."/>
            <person name="Igarashi I."/>
        </authorList>
    </citation>
    <scope>NUCLEOTIDE SEQUENCE</scope>
    <source>
        <strain evidence="2">Texas</strain>
    </source>
</reference>
<dbReference type="GeneID" id="5478429"/>
<organism evidence="3 4">
    <name type="scientific">Babesia bovis</name>
    <dbReference type="NCBI Taxonomy" id="5865"/>
    <lineage>
        <taxon>Eukaryota</taxon>
        <taxon>Sar</taxon>
        <taxon>Alveolata</taxon>
        <taxon>Apicomplexa</taxon>
        <taxon>Aconoidasida</taxon>
        <taxon>Piroplasmida</taxon>
        <taxon>Babesiidae</taxon>
        <taxon>Babesia</taxon>
    </lineage>
</organism>
<dbReference type="GO" id="GO:0003723">
    <property type="term" value="F:RNA binding"/>
    <property type="evidence" value="ECO:0007669"/>
    <property type="project" value="UniProtKB-KW"/>
</dbReference>
<dbReference type="AlphaFoldDB" id="A7AUL6"/>
<proteinExistence type="evidence at transcript level"/>
<evidence type="ECO:0000256" key="1">
    <source>
        <dbReference type="ARBA" id="ARBA00022884"/>
    </source>
</evidence>
<dbReference type="EMBL" id="AAXT01000003">
    <property type="protein sequence ID" value="EDO06627.1"/>
    <property type="molecule type" value="Genomic_DNA"/>
</dbReference>
<protein>
    <submittedName>
        <fullName evidence="3">Uncharacterized protein</fullName>
    </submittedName>
</protein>
<dbReference type="FunCoup" id="A7AUL6">
    <property type="interactions" value="17"/>
</dbReference>
<dbReference type="OMA" id="YICSVNA"/>
<dbReference type="EMBL" id="AK441109">
    <property type="protein sequence ID" value="BAN64903.1"/>
    <property type="molecule type" value="mRNA"/>
</dbReference>
<sequence>MAENRDNNKGHPKVNIEAICKEYPNSKVLLISAQRPRAFFIRTSCELFAGGTEVLILSALGDAIPHCVQLQQALIMKNAATMIRFDTTLNKLANSRGKAPVYIPGVQIYMRKHPEFKGSRISPAYVFFASKPVSGEVEYAFKADANEHSCMVIAGDVDFRMPGIGSSHQHFTDVLKSAGHNVDAYTKLFKTLHKEALEANAADPVVFSLTMANSSYQHPDLKFAMCRLPKDLQAFRNSAEGVVFICIFNKHPHDNVHNMGLIYVVEPNGKNYKNIDEYYRALHLTGENLMTTVCDHNGMAKRDASKSHRSMTKCSTYLIGGGANRHDNANKLEIAKHLLNGIAEAYRHGPASLFHFAYDEDVFRQAWTATSGLSVELG</sequence>